<dbReference type="Gene3D" id="1.20.120.680">
    <property type="entry name" value="Formiminotetrahydrofolate cyclodeaminase monomer, up-and-down helical bundle"/>
    <property type="match status" value="1"/>
</dbReference>
<dbReference type="Pfam" id="PF04961">
    <property type="entry name" value="FTCD_C"/>
    <property type="match status" value="1"/>
</dbReference>
<dbReference type="AlphaFoldDB" id="F8B0K7"/>
<name>F8B0K7_9ACTN</name>
<dbReference type="EMBL" id="CP002801">
    <property type="protein sequence ID" value="AEH09765.1"/>
    <property type="molecule type" value="Genomic_DNA"/>
</dbReference>
<dbReference type="eggNOG" id="COG3404">
    <property type="taxonomic scope" value="Bacteria"/>
</dbReference>
<organism evidence="2 3">
    <name type="scientific">Candidatus Protofrankia datiscae</name>
    <dbReference type="NCBI Taxonomy" id="2716812"/>
    <lineage>
        <taxon>Bacteria</taxon>
        <taxon>Bacillati</taxon>
        <taxon>Actinomycetota</taxon>
        <taxon>Actinomycetes</taxon>
        <taxon>Frankiales</taxon>
        <taxon>Frankiaceae</taxon>
        <taxon>Protofrankia</taxon>
    </lineage>
</organism>
<dbReference type="Proteomes" id="UP000001549">
    <property type="component" value="Chromosome"/>
</dbReference>
<accession>F8B0K7</accession>
<dbReference type="STRING" id="656024.FsymDg_2380"/>
<dbReference type="RefSeq" id="WP_013873692.1">
    <property type="nucleotide sequence ID" value="NC_015656.1"/>
</dbReference>
<protein>
    <submittedName>
        <fullName evidence="2">Formiminotransferase-cyclodeaminase</fullName>
    </submittedName>
</protein>
<gene>
    <name evidence="2" type="ordered locus">FsymDg_2380</name>
</gene>
<dbReference type="InterPro" id="IPR036178">
    <property type="entry name" value="Formintransfe-cycloase-like_sf"/>
</dbReference>
<dbReference type="KEGG" id="fsy:FsymDg_2380"/>
<evidence type="ECO:0000313" key="2">
    <source>
        <dbReference type="EMBL" id="AEH09765.1"/>
    </source>
</evidence>
<feature type="domain" description="Cyclodeaminase/cyclohydrolase" evidence="1">
    <location>
        <begin position="6"/>
        <end position="182"/>
    </location>
</feature>
<dbReference type="InterPro" id="IPR007044">
    <property type="entry name" value="Cyclodeamin/CycHdrlase"/>
</dbReference>
<dbReference type="GO" id="GO:0016740">
    <property type="term" value="F:transferase activity"/>
    <property type="evidence" value="ECO:0007669"/>
    <property type="project" value="UniProtKB-KW"/>
</dbReference>
<keyword evidence="2" id="KW-0808">Transferase</keyword>
<reference evidence="2 3" key="1">
    <citation type="submission" date="2011-05" db="EMBL/GenBank/DDBJ databases">
        <title>Complete sequence of chromosome of Frankia symbiont of Datisca glomerata.</title>
        <authorList>
            <consortium name="US DOE Joint Genome Institute"/>
            <person name="Lucas S."/>
            <person name="Han J."/>
            <person name="Lapidus A."/>
            <person name="Cheng J.-F."/>
            <person name="Goodwin L."/>
            <person name="Pitluck S."/>
            <person name="Peters L."/>
            <person name="Mikhailova N."/>
            <person name="Chertkov O."/>
            <person name="Teshima H."/>
            <person name="Han C."/>
            <person name="Tapia R."/>
            <person name="Land M."/>
            <person name="Hauser L."/>
            <person name="Kyrpides N."/>
            <person name="Ivanova N."/>
            <person name="Pagani I."/>
            <person name="Berry A."/>
            <person name="Pawlowski K."/>
            <person name="Persson T."/>
            <person name="Vanden Heuvel B."/>
            <person name="Benson D."/>
            <person name="Woyke T."/>
        </authorList>
    </citation>
    <scope>NUCLEOTIDE SEQUENCE [LARGE SCALE GENOMIC DNA]</scope>
    <source>
        <strain evidence="3">4085684</strain>
    </source>
</reference>
<keyword evidence="3" id="KW-1185">Reference proteome</keyword>
<dbReference type="HOGENOM" id="CLU_088419_0_1_11"/>
<proteinExistence type="predicted"/>
<dbReference type="SUPFAM" id="SSF101262">
    <property type="entry name" value="Methenyltetrahydrofolate cyclohydrolase-like"/>
    <property type="match status" value="1"/>
</dbReference>
<sequence length="207" mass="20592">MDDETMAGFLAELASPAPAPGGGAAAALQAALGAALVSMVCNLTIGRPRYAEHETTMLSARSGADKARAEALALAAADARAFAAVSDAYKLPKGTDEERAARSRAIQTALVTAAEVPLRTAAVAAAVVGLCARIIDGANVNVLSDVGVAAASARAALDSAAINVRVNTAVMTDADARERATAALAGHLTSVATADSIVRAVGERIGS</sequence>
<evidence type="ECO:0000259" key="1">
    <source>
        <dbReference type="Pfam" id="PF04961"/>
    </source>
</evidence>
<evidence type="ECO:0000313" key="3">
    <source>
        <dbReference type="Proteomes" id="UP000001549"/>
    </source>
</evidence>